<dbReference type="AlphaFoldDB" id="A0A238LHZ1"/>
<protein>
    <submittedName>
        <fullName evidence="1">Uncharacterized protein</fullName>
    </submittedName>
</protein>
<proteinExistence type="predicted"/>
<gene>
    <name evidence="1" type="ORF">LOM8899_03185</name>
</gene>
<evidence type="ECO:0000313" key="1">
    <source>
        <dbReference type="EMBL" id="SMY09024.1"/>
    </source>
</evidence>
<sequence>MVAEPRTPCRTPAKDRDGVTNIPTWKFDLLRGHILDIVGAAGPDGFPMAELSAAIAPRLTDDETARLGKLGWHMMAVKLEMEVAGDLARMPKVTPQRLVLPASA</sequence>
<organism evidence="1 2">
    <name type="scientific">Flavimaricola marinus</name>
    <dbReference type="NCBI Taxonomy" id="1819565"/>
    <lineage>
        <taxon>Bacteria</taxon>
        <taxon>Pseudomonadati</taxon>
        <taxon>Pseudomonadota</taxon>
        <taxon>Alphaproteobacteria</taxon>
        <taxon>Rhodobacterales</taxon>
        <taxon>Paracoccaceae</taxon>
        <taxon>Flavimaricola</taxon>
    </lineage>
</organism>
<dbReference type="Pfam" id="PF22278">
    <property type="entry name" value="DUF6958"/>
    <property type="match status" value="1"/>
</dbReference>
<dbReference type="RefSeq" id="WP_093993202.1">
    <property type="nucleotide sequence ID" value="NZ_FXZK01000006.1"/>
</dbReference>
<name>A0A238LHZ1_9RHOB</name>
<dbReference type="InterPro" id="IPR054233">
    <property type="entry name" value="DUF6958"/>
</dbReference>
<evidence type="ECO:0000313" key="2">
    <source>
        <dbReference type="Proteomes" id="UP000201613"/>
    </source>
</evidence>
<keyword evidence="2" id="KW-1185">Reference proteome</keyword>
<dbReference type="OrthoDB" id="7856862at2"/>
<accession>A0A238LHZ1</accession>
<dbReference type="Proteomes" id="UP000201613">
    <property type="component" value="Unassembled WGS sequence"/>
</dbReference>
<dbReference type="EMBL" id="FXZK01000006">
    <property type="protein sequence ID" value="SMY09024.1"/>
    <property type="molecule type" value="Genomic_DNA"/>
</dbReference>
<reference evidence="1 2" key="1">
    <citation type="submission" date="2017-05" db="EMBL/GenBank/DDBJ databases">
        <authorList>
            <person name="Song R."/>
            <person name="Chenine A.L."/>
            <person name="Ruprecht R.M."/>
        </authorList>
    </citation>
    <scope>NUCLEOTIDE SEQUENCE [LARGE SCALE GENOMIC DNA]</scope>
    <source>
        <strain evidence="1 2">CECT 8899</strain>
    </source>
</reference>